<sequence length="665" mass="71743">MKRVCWMLGRAPRRRCFPLVALLAAVAFLGAGCDSGSVDLGSSVTPLSTGNNFQTEDVRVQTAAPQAGHPMTLEVEVTAEQDAEQIPLAFYLLDKEDFDGDAAEIKQYFAGEMLLATAAAGSHAYTVTVAVPGEVPAGDYYLITLADPSGLHEELDENDNFPDPEATALADISATVHISRDHAETPNLMIEDVSFDSDVILFEADDYEDNGLVHQIEDMPDLQIGATVKIRSVGVLPVTEVPLTLCVNTWFGCEPLEIWDSANLELTQTLVLDQLEPNEVNIVHLGARISQQTWQNIWDYVYQMGEDTFDLEIALDGADLIAEFEDAGGALGNDNLLVRQLRLVPPEEYPYNPYDPYDPYNPYEPYEPGLLALGAAGAQAAYATPLAVDPNNGLLQYSDDYGKTLASDYFSAGVEFSALARLDNGGALGHVQGSVPLKVFGHTFDFAYINVMGQAVPHRVQDSGFDLDVRFAGNTLYSRSGDAGFSWDNDWNVTKSKGYTTRFWLGIVPMALTASASGSLGFGIEAEIADDFVTNAGPYVDVGSNVTAGIDLLIASGGVTADMSLIKDTFKGDASASMTLADGGATLNGTLAEQISNQLQGPQGKVSLFVSYPDGVRWCKSWGVPYPCGVRTAYKSQTLVNWQSYSRNDVLLSKQQSTSVSLNQL</sequence>
<feature type="chain" id="PRO_5047197944" description="CARDB domain-containing protein" evidence="1">
    <location>
        <begin position="32"/>
        <end position="665"/>
    </location>
</feature>
<reference evidence="2 3" key="1">
    <citation type="journal article" date="2016" name="C (Basel)">
        <title>Selective Growth of and Electricity Production by Marine Exoelectrogenic Bacteria in Self-Aggregated Hydrogel of Microbially Reduced Graphene Oxide.</title>
        <authorList>
            <person name="Yoshida N."/>
            <person name="Goto Y."/>
            <person name="Miyata Y."/>
        </authorList>
    </citation>
    <scope>NUCLEOTIDE SEQUENCE [LARGE SCALE GENOMIC DNA]</scope>
    <source>
        <strain evidence="2 3">NIT-T3</strain>
    </source>
</reference>
<evidence type="ECO:0000256" key="1">
    <source>
        <dbReference type="SAM" id="SignalP"/>
    </source>
</evidence>
<evidence type="ECO:0000313" key="2">
    <source>
        <dbReference type="EMBL" id="BCR05648.1"/>
    </source>
</evidence>
<dbReference type="InterPro" id="IPR013783">
    <property type="entry name" value="Ig-like_fold"/>
</dbReference>
<keyword evidence="1" id="KW-0732">Signal</keyword>
<name>A0ABM8HY52_9BACT</name>
<dbReference type="Gene3D" id="2.60.40.10">
    <property type="entry name" value="Immunoglobulins"/>
    <property type="match status" value="1"/>
</dbReference>
<protein>
    <recommendedName>
        <fullName evidence="4">CARDB domain-containing protein</fullName>
    </recommendedName>
</protein>
<organism evidence="2 3">
    <name type="scientific">Desulfuromonas versatilis</name>
    <dbReference type="NCBI Taxonomy" id="2802975"/>
    <lineage>
        <taxon>Bacteria</taxon>
        <taxon>Pseudomonadati</taxon>
        <taxon>Thermodesulfobacteriota</taxon>
        <taxon>Desulfuromonadia</taxon>
        <taxon>Desulfuromonadales</taxon>
        <taxon>Desulfuromonadaceae</taxon>
        <taxon>Desulfuromonas</taxon>
    </lineage>
</organism>
<gene>
    <name evidence="2" type="ORF">DESUT3_27170</name>
</gene>
<dbReference type="RefSeq" id="WP_221249060.1">
    <property type="nucleotide sequence ID" value="NZ_AP024355.1"/>
</dbReference>
<accession>A0ABM8HY52</accession>
<evidence type="ECO:0008006" key="4">
    <source>
        <dbReference type="Google" id="ProtNLM"/>
    </source>
</evidence>
<feature type="signal peptide" evidence="1">
    <location>
        <begin position="1"/>
        <end position="31"/>
    </location>
</feature>
<proteinExistence type="predicted"/>
<dbReference type="EMBL" id="AP024355">
    <property type="protein sequence ID" value="BCR05648.1"/>
    <property type="molecule type" value="Genomic_DNA"/>
</dbReference>
<evidence type="ECO:0000313" key="3">
    <source>
        <dbReference type="Proteomes" id="UP001319827"/>
    </source>
</evidence>
<reference evidence="2 3" key="2">
    <citation type="journal article" date="2021" name="Int. J. Syst. Evol. Microbiol.">
        <title>Isolation and Polyphasic Characterization of Desulfuromonas versatilis sp. Nov., an Electrogenic Bacteria Capable of Versatile Metabolism Isolated from a Graphene Oxide-Reducing Enrichment Culture.</title>
        <authorList>
            <person name="Xie L."/>
            <person name="Yoshida N."/>
            <person name="Ishii S."/>
            <person name="Meng L."/>
        </authorList>
    </citation>
    <scope>NUCLEOTIDE SEQUENCE [LARGE SCALE GENOMIC DNA]</scope>
    <source>
        <strain evidence="2 3">NIT-T3</strain>
    </source>
</reference>
<dbReference type="PROSITE" id="PS51257">
    <property type="entry name" value="PROKAR_LIPOPROTEIN"/>
    <property type="match status" value="1"/>
</dbReference>
<dbReference type="Proteomes" id="UP001319827">
    <property type="component" value="Chromosome"/>
</dbReference>
<keyword evidence="3" id="KW-1185">Reference proteome</keyword>